<dbReference type="AlphaFoldDB" id="A0A3Q9I7I9"/>
<reference evidence="3" key="1">
    <citation type="submission" date="2018-12" db="EMBL/GenBank/DDBJ databases">
        <title>Complete genome sequence of Paenibacillus sp. MBLB1234.</title>
        <authorList>
            <person name="Nam Y.-D."/>
            <person name="Kang J."/>
            <person name="Chung W.-H."/>
            <person name="Park Y.S."/>
        </authorList>
    </citation>
    <scope>NUCLEOTIDE SEQUENCE [LARGE SCALE GENOMIC DNA]</scope>
    <source>
        <strain evidence="3">MBLB1234</strain>
    </source>
</reference>
<dbReference type="Pfam" id="PF25509">
    <property type="entry name" value="DUF7916"/>
    <property type="match status" value="1"/>
</dbReference>
<dbReference type="EMBL" id="CP034346">
    <property type="protein sequence ID" value="AZS14307.1"/>
    <property type="molecule type" value="Genomic_DNA"/>
</dbReference>
<dbReference type="KEGG" id="plut:EI981_07430"/>
<evidence type="ECO:0000313" key="3">
    <source>
        <dbReference type="Proteomes" id="UP000270678"/>
    </source>
</evidence>
<name>A0A3Q9I7I9_9BACL</name>
<dbReference type="RefSeq" id="WP_126996849.1">
    <property type="nucleotide sequence ID" value="NZ_CP034346.1"/>
</dbReference>
<protein>
    <recommendedName>
        <fullName evidence="1">DUF7916 domain-containing protein</fullName>
    </recommendedName>
</protein>
<evidence type="ECO:0000259" key="1">
    <source>
        <dbReference type="Pfam" id="PF25509"/>
    </source>
</evidence>
<dbReference type="OrthoDB" id="5581965at2"/>
<proteinExistence type="predicted"/>
<feature type="domain" description="DUF7916" evidence="1">
    <location>
        <begin position="8"/>
        <end position="323"/>
    </location>
</feature>
<dbReference type="InterPro" id="IPR057238">
    <property type="entry name" value="DUF7916"/>
</dbReference>
<sequence length="324" mass="35903">MSNVTRLINAHRTQIEAMTAKELKESILLSEGRVILAQNYVSFPTALCLGTTNAELSQAMGADMLLFNGYSLDENAKQSGLYVHEFSNLKDSSSSYYRIPDMRKLIDIPMGVYLECGDMEDISNAYSETFRKYRTPSPENIKKLLEEKAQYVILGGNPGTGVSYDAVLNAVRSTKKLVGDDMLIFAGKWEDGATEPVIGDPIKPLQFYKDYIKELIDAGTDVICMSMPGSRWGIDVDSIRELVTFTHTYKPGTLAMSFLDGTIEGSDVDTVRQCALWSKQTGADIHAIGDAGLSGMSVPENIYQLALSIKGRWKTWERMAASRR</sequence>
<keyword evidence="3" id="KW-1185">Reference proteome</keyword>
<evidence type="ECO:0000313" key="2">
    <source>
        <dbReference type="EMBL" id="AZS14307.1"/>
    </source>
</evidence>
<organism evidence="2 3">
    <name type="scientific">Paenibacillus lutimineralis</name>
    <dbReference type="NCBI Taxonomy" id="2707005"/>
    <lineage>
        <taxon>Bacteria</taxon>
        <taxon>Bacillati</taxon>
        <taxon>Bacillota</taxon>
        <taxon>Bacilli</taxon>
        <taxon>Bacillales</taxon>
        <taxon>Paenibacillaceae</taxon>
        <taxon>Paenibacillus</taxon>
    </lineage>
</organism>
<accession>A0A3Q9I7I9</accession>
<gene>
    <name evidence="2" type="ORF">EI981_07430</name>
</gene>
<dbReference type="Proteomes" id="UP000270678">
    <property type="component" value="Chromosome"/>
</dbReference>